<feature type="domain" description="Condensin II complex subunit H2 N-terminal" evidence="8">
    <location>
        <begin position="6"/>
        <end position="117"/>
    </location>
</feature>
<feature type="compositionally biased region" description="Acidic residues" evidence="7">
    <location>
        <begin position="414"/>
        <end position="431"/>
    </location>
</feature>
<dbReference type="PANTHER" id="PTHR14324:SF3">
    <property type="entry name" value="CONDENSIN-2 COMPLEX SUBUNIT H2"/>
    <property type="match status" value="1"/>
</dbReference>
<comment type="subcellular location">
    <subcellularLocation>
        <location evidence="1">Nucleus</location>
    </subcellularLocation>
</comment>
<evidence type="ECO:0000256" key="3">
    <source>
        <dbReference type="ARBA" id="ARBA00016903"/>
    </source>
</evidence>
<proteinExistence type="inferred from homology"/>
<evidence type="ECO:0000313" key="10">
    <source>
        <dbReference type="Ensembl" id="ENSSPAP00000001736.1"/>
    </source>
</evidence>
<evidence type="ECO:0000256" key="7">
    <source>
        <dbReference type="SAM" id="MobiDB-lite"/>
    </source>
</evidence>
<feature type="domain" description="Condensin-2 complex subunit H2 C-terminal" evidence="9">
    <location>
        <begin position="451"/>
        <end position="579"/>
    </location>
</feature>
<evidence type="ECO:0000256" key="1">
    <source>
        <dbReference type="ARBA" id="ARBA00004123"/>
    </source>
</evidence>
<gene>
    <name evidence="12" type="primary">ncaph2</name>
</gene>
<evidence type="ECO:0000256" key="5">
    <source>
        <dbReference type="ARBA" id="ARBA00023242"/>
    </source>
</evidence>
<dbReference type="Pfam" id="PF16858">
    <property type="entry name" value="CNDH2_C"/>
    <property type="match status" value="1"/>
</dbReference>
<feature type="region of interest" description="Disordered" evidence="7">
    <location>
        <begin position="391"/>
        <end position="437"/>
    </location>
</feature>
<evidence type="ECO:0000256" key="6">
    <source>
        <dbReference type="ARBA" id="ARBA00030479"/>
    </source>
</evidence>
<dbReference type="GO" id="GO:0051306">
    <property type="term" value="P:mitotic sister chromatid separation"/>
    <property type="evidence" value="ECO:0007669"/>
    <property type="project" value="TreeGrafter"/>
</dbReference>
<dbReference type="Proteomes" id="UP000694891">
    <property type="component" value="Unplaced"/>
</dbReference>
<dbReference type="GeneTree" id="ENSGT00390000014443"/>
<dbReference type="InterPro" id="IPR031739">
    <property type="entry name" value="Ncaph2"/>
</dbReference>
<organism evidence="10">
    <name type="scientific">Stegastes partitus</name>
    <name type="common">bicolor damselfish</name>
    <dbReference type="NCBI Taxonomy" id="144197"/>
    <lineage>
        <taxon>Eukaryota</taxon>
        <taxon>Metazoa</taxon>
        <taxon>Chordata</taxon>
        <taxon>Craniata</taxon>
        <taxon>Vertebrata</taxon>
        <taxon>Euteleostomi</taxon>
        <taxon>Actinopterygii</taxon>
        <taxon>Neopterygii</taxon>
        <taxon>Teleostei</taxon>
        <taxon>Neoteleostei</taxon>
        <taxon>Acanthomorphata</taxon>
        <taxon>Ovalentaria</taxon>
        <taxon>Pomacentridae</taxon>
        <taxon>Stegastes</taxon>
    </lineage>
</organism>
<dbReference type="GeneID" id="103369981"/>
<dbReference type="OrthoDB" id="10038475at2759"/>
<evidence type="ECO:0000256" key="4">
    <source>
        <dbReference type="ARBA" id="ARBA00023067"/>
    </source>
</evidence>
<dbReference type="STRING" id="144197.ENSSPAP00000001736"/>
<dbReference type="RefSeq" id="XP_008297079.1">
    <property type="nucleotide sequence ID" value="XM_008298857.1"/>
</dbReference>
<keyword evidence="4" id="KW-0226">DNA condensation</keyword>
<dbReference type="GO" id="GO:0000796">
    <property type="term" value="C:condensin complex"/>
    <property type="evidence" value="ECO:0007669"/>
    <property type="project" value="TreeGrafter"/>
</dbReference>
<name>A0A3B4Z3E7_9TELE</name>
<evidence type="ECO:0000256" key="2">
    <source>
        <dbReference type="ARBA" id="ARBA00007844"/>
    </source>
</evidence>
<dbReference type="InterPro" id="IPR009378">
    <property type="entry name" value="H2_N"/>
</dbReference>
<evidence type="ECO:0000259" key="8">
    <source>
        <dbReference type="Pfam" id="PF06278"/>
    </source>
</evidence>
<feature type="compositionally biased region" description="Acidic residues" evidence="7">
    <location>
        <begin position="395"/>
        <end position="404"/>
    </location>
</feature>
<reference evidence="10" key="1">
    <citation type="submission" date="2023-09" db="UniProtKB">
        <authorList>
            <consortium name="Ensembl"/>
        </authorList>
    </citation>
    <scope>IDENTIFICATION</scope>
</reference>
<dbReference type="Pfam" id="PF06278">
    <property type="entry name" value="CNDH2_N"/>
    <property type="match status" value="1"/>
</dbReference>
<evidence type="ECO:0000313" key="11">
    <source>
        <dbReference type="Proteomes" id="UP000694891"/>
    </source>
</evidence>
<accession>A0A3B4Z3E7</accession>
<evidence type="ECO:0000259" key="9">
    <source>
        <dbReference type="Pfam" id="PF16858"/>
    </source>
</evidence>
<dbReference type="CTD" id="29781"/>
<keyword evidence="5" id="KW-0539">Nucleus</keyword>
<reference evidence="12" key="2">
    <citation type="submission" date="2025-04" db="UniProtKB">
        <authorList>
            <consortium name="RefSeq"/>
        </authorList>
    </citation>
    <scope>IDENTIFICATION</scope>
</reference>
<protein>
    <recommendedName>
        <fullName evidence="3">Condensin-2 complex subunit H2</fullName>
    </recommendedName>
    <alternativeName>
        <fullName evidence="6">Non-SMC condensin II complex subunit H2</fullName>
    </alternativeName>
</protein>
<dbReference type="AlphaFoldDB" id="A0A3B4Z3E7"/>
<comment type="similarity">
    <text evidence="2">Belongs to the CND2 H2 (condensin-2 subunit 2) family.</text>
</comment>
<sequence length="586" mass="66357">MESTQSRYAHLLQPIRELTKNWDVDLASELNDYLEELDDMCITFDGGRTRLNFAEAALLIQGSASIYSKKVELLHSLVYQTLEFISDRNKKRSKQAVASQEDGGVMDHHDDDVDEFTPRELQETENSQTCVSTAVAEVTPLPPESLIPPETREKQKLPLISVSGDVVCSQKDFKINLFIPGDEDLILLRRRSAAEGLLMQQQQDSVELHLQQQQQLTDAEAPAGGDEADEAGAEAVEDFMDVEEHIDRHQVSAPEGRMIRDRRQLEADRRRRMDELLLPEQDDVWTLHDAYAELDGEKPMKPGKVYRVPDGLDDGGKRKRKAAAALQDFGSWIRGTYDPSEHKLKNGPTFTDLNYIYLSIMEERLKTQKRINRRAGLVVSEDEMRRTFLQREEAGPDDQGEEPVDGFRAPELPGGDEDNFDNLEVFPDDGPAEGADGPDFISPEGQRDELSYEALVMLRVEQLVVNSQAYTQETALSRRVKDWEEKIRPHLQLQEERPTFDIHDYGERIVESLGAVGRRRFFSSIVHGLDPTEVCRFLLASLQLANDHTVEIDSAAGLHHSLDTMGLTLLSTQRATDRFRTLTDST</sequence>
<dbReference type="Ensembl" id="ENSSPAT00000001767.1">
    <property type="protein sequence ID" value="ENSSPAP00000001736.1"/>
    <property type="gene ID" value="ENSSPAG00000001337.1"/>
</dbReference>
<dbReference type="GO" id="GO:0010032">
    <property type="term" value="P:meiotic chromosome condensation"/>
    <property type="evidence" value="ECO:0007669"/>
    <property type="project" value="TreeGrafter"/>
</dbReference>
<dbReference type="GO" id="GO:0003682">
    <property type="term" value="F:chromatin binding"/>
    <property type="evidence" value="ECO:0007669"/>
    <property type="project" value="TreeGrafter"/>
</dbReference>
<dbReference type="InterPro" id="IPR031737">
    <property type="entry name" value="CNDH2_C"/>
</dbReference>
<dbReference type="GO" id="GO:0005634">
    <property type="term" value="C:nucleus"/>
    <property type="evidence" value="ECO:0007669"/>
    <property type="project" value="UniProtKB-SubCell"/>
</dbReference>
<dbReference type="PANTHER" id="PTHR14324">
    <property type="entry name" value="CONDENSIN-2 COMPLEX SUBUNIT H2"/>
    <property type="match status" value="1"/>
</dbReference>
<evidence type="ECO:0000313" key="12">
    <source>
        <dbReference type="RefSeq" id="XP_008297079.1"/>
    </source>
</evidence>
<keyword evidence="11" id="KW-1185">Reference proteome</keyword>